<dbReference type="SUPFAM" id="SSF47384">
    <property type="entry name" value="Homodimeric domain of signal transducing histidine kinase"/>
    <property type="match status" value="1"/>
</dbReference>
<dbReference type="Gene3D" id="1.10.287.130">
    <property type="match status" value="1"/>
</dbReference>
<evidence type="ECO:0000256" key="7">
    <source>
        <dbReference type="ARBA" id="ARBA00022777"/>
    </source>
</evidence>
<evidence type="ECO:0000256" key="3">
    <source>
        <dbReference type="ARBA" id="ARBA00012438"/>
    </source>
</evidence>
<dbReference type="SMART" id="SM00304">
    <property type="entry name" value="HAMP"/>
    <property type="match status" value="1"/>
</dbReference>
<dbReference type="InterPro" id="IPR036890">
    <property type="entry name" value="HATPase_C_sf"/>
</dbReference>
<keyword evidence="10 11" id="KW-0472">Membrane</keyword>
<dbReference type="PRINTS" id="PR00344">
    <property type="entry name" value="BCTRLSENSOR"/>
</dbReference>
<dbReference type="InterPro" id="IPR003661">
    <property type="entry name" value="HisK_dim/P_dom"/>
</dbReference>
<dbReference type="PANTHER" id="PTHR45436:SF5">
    <property type="entry name" value="SENSOR HISTIDINE KINASE TRCS"/>
    <property type="match status" value="1"/>
</dbReference>
<evidence type="ECO:0000256" key="1">
    <source>
        <dbReference type="ARBA" id="ARBA00000085"/>
    </source>
</evidence>
<keyword evidence="7 14" id="KW-0418">Kinase</keyword>
<evidence type="ECO:0000256" key="5">
    <source>
        <dbReference type="ARBA" id="ARBA00022679"/>
    </source>
</evidence>
<evidence type="ECO:0000259" key="13">
    <source>
        <dbReference type="PROSITE" id="PS50885"/>
    </source>
</evidence>
<evidence type="ECO:0000313" key="15">
    <source>
        <dbReference type="Proteomes" id="UP000238312"/>
    </source>
</evidence>
<protein>
    <recommendedName>
        <fullName evidence="3">histidine kinase</fullName>
        <ecNumber evidence="3">2.7.13.3</ecNumber>
    </recommendedName>
</protein>
<keyword evidence="8 11" id="KW-1133">Transmembrane helix</keyword>
<evidence type="ECO:0000256" key="10">
    <source>
        <dbReference type="ARBA" id="ARBA00023136"/>
    </source>
</evidence>
<accession>A0A2T0N7R3</accession>
<evidence type="ECO:0000256" key="11">
    <source>
        <dbReference type="SAM" id="Phobius"/>
    </source>
</evidence>
<dbReference type="SUPFAM" id="SSF55874">
    <property type="entry name" value="ATPase domain of HSP90 chaperone/DNA topoisomerase II/histidine kinase"/>
    <property type="match status" value="1"/>
</dbReference>
<proteinExistence type="predicted"/>
<dbReference type="PROSITE" id="PS50109">
    <property type="entry name" value="HIS_KIN"/>
    <property type="match status" value="1"/>
</dbReference>
<evidence type="ECO:0000256" key="2">
    <source>
        <dbReference type="ARBA" id="ARBA00004236"/>
    </source>
</evidence>
<feature type="transmembrane region" description="Helical" evidence="11">
    <location>
        <begin position="151"/>
        <end position="173"/>
    </location>
</feature>
<dbReference type="Proteomes" id="UP000238312">
    <property type="component" value="Unassembled WGS sequence"/>
</dbReference>
<dbReference type="GO" id="GO:0005886">
    <property type="term" value="C:plasma membrane"/>
    <property type="evidence" value="ECO:0007669"/>
    <property type="project" value="UniProtKB-SubCell"/>
</dbReference>
<dbReference type="PROSITE" id="PS50885">
    <property type="entry name" value="HAMP"/>
    <property type="match status" value="1"/>
</dbReference>
<dbReference type="InterPro" id="IPR003660">
    <property type="entry name" value="HAMP_dom"/>
</dbReference>
<evidence type="ECO:0000256" key="6">
    <source>
        <dbReference type="ARBA" id="ARBA00022692"/>
    </source>
</evidence>
<reference evidence="14 15" key="1">
    <citation type="submission" date="2018-03" db="EMBL/GenBank/DDBJ databases">
        <title>Genomic Encyclopedia of Type Strains, Phase III (KMG-III): the genomes of soil and plant-associated and newly described type strains.</title>
        <authorList>
            <person name="Whitman W."/>
        </authorList>
    </citation>
    <scope>NUCLEOTIDE SEQUENCE [LARGE SCALE GENOMIC DNA]</scope>
    <source>
        <strain evidence="14 15">CGMCC 4.7104</strain>
    </source>
</reference>
<name>A0A2T0N7R3_9ACTN</name>
<dbReference type="GO" id="GO:0000155">
    <property type="term" value="F:phosphorelay sensor kinase activity"/>
    <property type="evidence" value="ECO:0007669"/>
    <property type="project" value="InterPro"/>
</dbReference>
<gene>
    <name evidence="14" type="ORF">B0I32_103566</name>
</gene>
<dbReference type="AlphaFoldDB" id="A0A2T0N7R3"/>
<evidence type="ECO:0000256" key="8">
    <source>
        <dbReference type="ARBA" id="ARBA00022989"/>
    </source>
</evidence>
<organism evidence="14 15">
    <name type="scientific">Nonomuraea fuscirosea</name>
    <dbReference type="NCBI Taxonomy" id="1291556"/>
    <lineage>
        <taxon>Bacteria</taxon>
        <taxon>Bacillati</taxon>
        <taxon>Actinomycetota</taxon>
        <taxon>Actinomycetes</taxon>
        <taxon>Streptosporangiales</taxon>
        <taxon>Streptosporangiaceae</taxon>
        <taxon>Nonomuraea</taxon>
    </lineage>
</organism>
<dbReference type="Gene3D" id="3.30.565.10">
    <property type="entry name" value="Histidine kinase-like ATPase, C-terminal domain"/>
    <property type="match status" value="1"/>
</dbReference>
<keyword evidence="6 11" id="KW-0812">Transmembrane</keyword>
<feature type="domain" description="Histidine kinase" evidence="12">
    <location>
        <begin position="240"/>
        <end position="458"/>
    </location>
</feature>
<dbReference type="InterPro" id="IPR036097">
    <property type="entry name" value="HisK_dim/P_sf"/>
</dbReference>
<dbReference type="Pfam" id="PF02518">
    <property type="entry name" value="HATPase_c"/>
    <property type="match status" value="1"/>
</dbReference>
<dbReference type="EC" id="2.7.13.3" evidence="3"/>
<dbReference type="InterPro" id="IPR050428">
    <property type="entry name" value="TCS_sensor_his_kinase"/>
</dbReference>
<feature type="transmembrane region" description="Helical" evidence="11">
    <location>
        <begin position="12"/>
        <end position="36"/>
    </location>
</feature>
<dbReference type="CDD" id="cd00075">
    <property type="entry name" value="HATPase"/>
    <property type="match status" value="1"/>
</dbReference>
<comment type="subcellular location">
    <subcellularLocation>
        <location evidence="2">Cell membrane</location>
    </subcellularLocation>
</comment>
<dbReference type="InterPro" id="IPR003594">
    <property type="entry name" value="HATPase_dom"/>
</dbReference>
<feature type="domain" description="HAMP" evidence="13">
    <location>
        <begin position="179"/>
        <end position="232"/>
    </location>
</feature>
<dbReference type="CDD" id="cd00082">
    <property type="entry name" value="HisKA"/>
    <property type="match status" value="1"/>
</dbReference>
<sequence length="469" mass="49867">MRAGRDWSITTRITAFAGAVATLLSALLAVSVMLAIHRYVTQDHISAIAVDGGRVAHEIEHDGVRPHMTEEEGRELQVVDATGKVVASTPRLRGKPAMADFTPLPKAMASRVVCGGVFPDGDCRLVVAQSAYHAGQDWVVYSSGHVVPVYVAPWLAATVFGAAALMAAAITGLGHRIVTAALRPVNTIRTELDTISESCPQRRVPLPPTHDEIHDLAESVNRTLARLHAAMAQQRNFTSNASHELRTPITAIRAEVEDALLAPEETTVRNLGEAVLGSVNRIETIVGDLLAIARLEAAQSVDGEPVDLATLVSAKCREMPGRRTSFDCALEPGVVVTGDPAHLTRLLTNLIDNAERHAAGIVTVRVSHEPATGRDTAHFPLGVALLEVIDDGPGIEPDKRELVFQRFARLDTARDRNTGGTGLGLVMARKIAQAHGGTLQVEDSTAGARFVLRLPLAVAPVTAAPPGQT</sequence>
<dbReference type="SMART" id="SM00388">
    <property type="entry name" value="HisKA"/>
    <property type="match status" value="1"/>
</dbReference>
<keyword evidence="5" id="KW-0808">Transferase</keyword>
<keyword evidence="4" id="KW-0597">Phosphoprotein</keyword>
<keyword evidence="15" id="KW-1185">Reference proteome</keyword>
<dbReference type="Pfam" id="PF00512">
    <property type="entry name" value="HisKA"/>
    <property type="match status" value="1"/>
</dbReference>
<evidence type="ECO:0000313" key="14">
    <source>
        <dbReference type="EMBL" id="PRX68604.1"/>
    </source>
</evidence>
<dbReference type="InterPro" id="IPR005467">
    <property type="entry name" value="His_kinase_dom"/>
</dbReference>
<dbReference type="InterPro" id="IPR004358">
    <property type="entry name" value="Sig_transdc_His_kin-like_C"/>
</dbReference>
<dbReference type="PANTHER" id="PTHR45436">
    <property type="entry name" value="SENSOR HISTIDINE KINASE YKOH"/>
    <property type="match status" value="1"/>
</dbReference>
<dbReference type="EMBL" id="PVNG01000003">
    <property type="protein sequence ID" value="PRX68604.1"/>
    <property type="molecule type" value="Genomic_DNA"/>
</dbReference>
<comment type="caution">
    <text evidence="14">The sequence shown here is derived from an EMBL/GenBank/DDBJ whole genome shotgun (WGS) entry which is preliminary data.</text>
</comment>
<evidence type="ECO:0000259" key="12">
    <source>
        <dbReference type="PROSITE" id="PS50109"/>
    </source>
</evidence>
<keyword evidence="9" id="KW-0902">Two-component regulatory system</keyword>
<evidence type="ECO:0000256" key="4">
    <source>
        <dbReference type="ARBA" id="ARBA00022553"/>
    </source>
</evidence>
<evidence type="ECO:0000256" key="9">
    <source>
        <dbReference type="ARBA" id="ARBA00023012"/>
    </source>
</evidence>
<dbReference type="SMART" id="SM00387">
    <property type="entry name" value="HATPase_c"/>
    <property type="match status" value="1"/>
</dbReference>
<comment type="catalytic activity">
    <reaction evidence="1">
        <text>ATP + protein L-histidine = ADP + protein N-phospho-L-histidine.</text>
        <dbReference type="EC" id="2.7.13.3"/>
    </reaction>
</comment>
<dbReference type="RefSeq" id="WP_181307198.1">
    <property type="nucleotide sequence ID" value="NZ_JBFAIL010000002.1"/>
</dbReference>